<accession>A0A4Z0W4S9</accession>
<dbReference type="RefSeq" id="WP_135484102.1">
    <property type="nucleotide sequence ID" value="NZ_SRMF01000007.1"/>
</dbReference>
<name>A0A4Z0W4S9_9GAMM</name>
<dbReference type="Gene3D" id="3.40.430.10">
    <property type="entry name" value="Dihydrofolate Reductase, subunit A"/>
    <property type="match status" value="1"/>
</dbReference>
<feature type="domain" description="Bacterial bifunctional deaminase-reductase C-terminal" evidence="1">
    <location>
        <begin position="6"/>
        <end position="177"/>
    </location>
</feature>
<gene>
    <name evidence="2" type="ORF">E4656_14950</name>
</gene>
<dbReference type="GO" id="GO:0009231">
    <property type="term" value="P:riboflavin biosynthetic process"/>
    <property type="evidence" value="ECO:0007669"/>
    <property type="project" value="InterPro"/>
</dbReference>
<evidence type="ECO:0000259" key="1">
    <source>
        <dbReference type="Pfam" id="PF01872"/>
    </source>
</evidence>
<organism evidence="2 3">
    <name type="scientific">Natronospirillum operosum</name>
    <dbReference type="NCBI Taxonomy" id="2759953"/>
    <lineage>
        <taxon>Bacteria</taxon>
        <taxon>Pseudomonadati</taxon>
        <taxon>Pseudomonadota</taxon>
        <taxon>Gammaproteobacteria</taxon>
        <taxon>Oceanospirillales</taxon>
        <taxon>Natronospirillaceae</taxon>
        <taxon>Natronospirillum</taxon>
    </lineage>
</organism>
<dbReference type="InterPro" id="IPR002734">
    <property type="entry name" value="RibDG_C"/>
</dbReference>
<dbReference type="AlphaFoldDB" id="A0A4Z0W4S9"/>
<evidence type="ECO:0000313" key="2">
    <source>
        <dbReference type="EMBL" id="TGG91691.1"/>
    </source>
</evidence>
<comment type="caution">
    <text evidence="2">The sequence shown here is derived from an EMBL/GenBank/DDBJ whole genome shotgun (WGS) entry which is preliminary data.</text>
</comment>
<dbReference type="SUPFAM" id="SSF53597">
    <property type="entry name" value="Dihydrofolate reductase-like"/>
    <property type="match status" value="1"/>
</dbReference>
<dbReference type="EMBL" id="SRMF01000007">
    <property type="protein sequence ID" value="TGG91691.1"/>
    <property type="molecule type" value="Genomic_DNA"/>
</dbReference>
<dbReference type="Pfam" id="PF01872">
    <property type="entry name" value="RibD_C"/>
    <property type="match status" value="1"/>
</dbReference>
<evidence type="ECO:0000313" key="3">
    <source>
        <dbReference type="Proteomes" id="UP000297475"/>
    </source>
</evidence>
<dbReference type="InterPro" id="IPR024072">
    <property type="entry name" value="DHFR-like_dom_sf"/>
</dbReference>
<keyword evidence="3" id="KW-1185">Reference proteome</keyword>
<dbReference type="Proteomes" id="UP000297475">
    <property type="component" value="Unassembled WGS sequence"/>
</dbReference>
<dbReference type="GO" id="GO:0008703">
    <property type="term" value="F:5-amino-6-(5-phosphoribosylamino)uracil reductase activity"/>
    <property type="evidence" value="ECO:0007669"/>
    <property type="project" value="InterPro"/>
</dbReference>
<protein>
    <submittedName>
        <fullName evidence="2">Deaminase</fullName>
    </submittedName>
</protein>
<reference evidence="2 3" key="1">
    <citation type="submission" date="2019-04" db="EMBL/GenBank/DDBJ databases">
        <title>Natronospirillum operosus gen. nov., sp. nov., a haloalkaliphilic satellite isolated from decaying biomass of laboratory culture of cyanobacterium Geitlerinema sp. and proposal of Natronospirillaceae fam. nov. and Saccharospirillaceae fam. nov.</title>
        <authorList>
            <person name="Kevbrin V."/>
            <person name="Boltyanskaya Y."/>
            <person name="Koziaeva V."/>
            <person name="Grouzdev D.S."/>
            <person name="Park M."/>
            <person name="Cho J."/>
        </authorList>
    </citation>
    <scope>NUCLEOTIDE SEQUENCE [LARGE SCALE GENOMIC DNA]</scope>
    <source>
        <strain evidence="2 3">G-116</strain>
    </source>
</reference>
<dbReference type="OrthoDB" id="7949219at2"/>
<proteinExistence type="predicted"/>
<sequence>MGQLIFVASVTVNGAFEAPEPTPNGWLTMDPGWVQASLEMWEAADAMVIGRKTYEGLAAVWPQLASVPGYEAYAHRMNSMQKYVASNTLNDPLTWNATLLEGDLAASIGNLKAKHQGNLVVTGAGELARNLVAQGLVDEFRFAVNPCLWSTGPRIFDELVTVPLELVATTTFPSGVVQIRYRPAGAEAASDG</sequence>